<sequence>MTMDTADDCDGKLVWFQCLRHGIKCEYRTVSQTILNAIPAGSQIVDKAKAAENADAAVLLGTLKHLPKENALQALHIFDSNDDYFCLSLPGERRRKQHIDVSHFIVPPKPPELCDDKLLSLDITRWINVSISNKFAIGVLQTYFESGHQLIPLFVVNLFFDGLLSRNQFCSRFLVSSLFAWGCQGYTVFEPQSTIIGYAFYKEAKKLWQRGKTAKTDNICNVSAVYYLAITAISRGAGIEYVEYLNDALEMAKRLGFFNVNSSEAPDLECYGGPDAQRVTAQTAWALFNCSTYAFINASTQTLDRASAMLSDTRQDFLHATSGILVR</sequence>
<protein>
    <submittedName>
        <fullName evidence="1">C6 zinc finger domain-containing protein</fullName>
    </submittedName>
</protein>
<organism evidence="1 2">
    <name type="scientific">Colletotrichum truncatum</name>
    <name type="common">Anthracnose fungus</name>
    <name type="synonym">Colletotrichum capsici</name>
    <dbReference type="NCBI Taxonomy" id="5467"/>
    <lineage>
        <taxon>Eukaryota</taxon>
        <taxon>Fungi</taxon>
        <taxon>Dikarya</taxon>
        <taxon>Ascomycota</taxon>
        <taxon>Pezizomycotina</taxon>
        <taxon>Sordariomycetes</taxon>
        <taxon>Hypocreomycetidae</taxon>
        <taxon>Glomerellales</taxon>
        <taxon>Glomerellaceae</taxon>
        <taxon>Colletotrichum</taxon>
        <taxon>Colletotrichum truncatum species complex</taxon>
    </lineage>
</organism>
<proteinExistence type="predicted"/>
<keyword evidence="2" id="KW-1185">Reference proteome</keyword>
<evidence type="ECO:0000313" key="2">
    <source>
        <dbReference type="Proteomes" id="UP000805649"/>
    </source>
</evidence>
<reference evidence="1 2" key="1">
    <citation type="journal article" date="2020" name="Phytopathology">
        <title>Genome Sequence Resources of Colletotrichum truncatum, C. plurivorum, C. musicola, and C. sojae: Four Species Pathogenic to Soybean (Glycine max).</title>
        <authorList>
            <person name="Rogerio F."/>
            <person name="Boufleur T.R."/>
            <person name="Ciampi-Guillardi M."/>
            <person name="Sukno S.A."/>
            <person name="Thon M.R."/>
            <person name="Massola Junior N.S."/>
            <person name="Baroncelli R."/>
        </authorList>
    </citation>
    <scope>NUCLEOTIDE SEQUENCE [LARGE SCALE GENOMIC DNA]</scope>
    <source>
        <strain evidence="1 2">CMES1059</strain>
    </source>
</reference>
<evidence type="ECO:0000313" key="1">
    <source>
        <dbReference type="EMBL" id="KAL0929550.1"/>
    </source>
</evidence>
<gene>
    <name evidence="1" type="ORF">CTRU02_215449</name>
</gene>
<accession>A0ACC3YCK5</accession>
<dbReference type="EMBL" id="VUJX02000016">
    <property type="protein sequence ID" value="KAL0929550.1"/>
    <property type="molecule type" value="Genomic_DNA"/>
</dbReference>
<comment type="caution">
    <text evidence="1">The sequence shown here is derived from an EMBL/GenBank/DDBJ whole genome shotgun (WGS) entry which is preliminary data.</text>
</comment>
<dbReference type="Proteomes" id="UP000805649">
    <property type="component" value="Unassembled WGS sequence"/>
</dbReference>
<name>A0ACC3YCK5_COLTU</name>